<feature type="region of interest" description="Disordered" evidence="1">
    <location>
        <begin position="1"/>
        <end position="79"/>
    </location>
</feature>
<evidence type="ECO:0000256" key="1">
    <source>
        <dbReference type="SAM" id="MobiDB-lite"/>
    </source>
</evidence>
<dbReference type="AlphaFoldDB" id="A0A6J4QH62"/>
<gene>
    <name evidence="2" type="ORF">AVDCRST_MAG02-49</name>
</gene>
<dbReference type="EMBL" id="CADCVH010000004">
    <property type="protein sequence ID" value="CAA9444095.1"/>
    <property type="molecule type" value="Genomic_DNA"/>
</dbReference>
<sequence length="79" mass="8789">MPPDHQPGARAQARGRQERHDRDRDIRRVPQRGRKPVLPHGVSSPAPVTRSFHEAGPPSGQAKWCKMDPLGHDPLAECT</sequence>
<feature type="compositionally biased region" description="Basic and acidic residues" evidence="1">
    <location>
        <begin position="65"/>
        <end position="79"/>
    </location>
</feature>
<protein>
    <submittedName>
        <fullName evidence="2">Uncharacterized protein</fullName>
    </submittedName>
</protein>
<accession>A0A6J4QH62</accession>
<organism evidence="2">
    <name type="scientific">uncultured Rubrobacteraceae bacterium</name>
    <dbReference type="NCBI Taxonomy" id="349277"/>
    <lineage>
        <taxon>Bacteria</taxon>
        <taxon>Bacillati</taxon>
        <taxon>Actinomycetota</taxon>
        <taxon>Rubrobacteria</taxon>
        <taxon>Rubrobacterales</taxon>
        <taxon>Rubrobacteraceae</taxon>
        <taxon>environmental samples</taxon>
    </lineage>
</organism>
<proteinExistence type="predicted"/>
<feature type="compositionally biased region" description="Basic and acidic residues" evidence="1">
    <location>
        <begin position="15"/>
        <end position="28"/>
    </location>
</feature>
<reference evidence="2" key="1">
    <citation type="submission" date="2020-02" db="EMBL/GenBank/DDBJ databases">
        <authorList>
            <person name="Meier V. D."/>
        </authorList>
    </citation>
    <scope>NUCLEOTIDE SEQUENCE</scope>
    <source>
        <strain evidence="2">AVDCRST_MAG02</strain>
    </source>
</reference>
<name>A0A6J4QH62_9ACTN</name>
<evidence type="ECO:0000313" key="2">
    <source>
        <dbReference type="EMBL" id="CAA9444095.1"/>
    </source>
</evidence>